<dbReference type="SUPFAM" id="SSF141986">
    <property type="entry name" value="LD-carboxypeptidase A C-terminal domain-like"/>
    <property type="match status" value="1"/>
</dbReference>
<evidence type="ECO:0000256" key="5">
    <source>
        <dbReference type="ARBA" id="ARBA00022825"/>
    </source>
</evidence>
<evidence type="ECO:0000256" key="2">
    <source>
        <dbReference type="ARBA" id="ARBA00022645"/>
    </source>
</evidence>
<organism evidence="8">
    <name type="scientific">marine metagenome</name>
    <dbReference type="NCBI Taxonomy" id="408172"/>
    <lineage>
        <taxon>unclassified sequences</taxon>
        <taxon>metagenomes</taxon>
        <taxon>ecological metagenomes</taxon>
    </lineage>
</organism>
<dbReference type="PANTHER" id="PTHR30237">
    <property type="entry name" value="MURAMOYLTETRAPEPTIDE CARBOXYPEPTIDASE"/>
    <property type="match status" value="1"/>
</dbReference>
<dbReference type="InterPro" id="IPR003507">
    <property type="entry name" value="S66_fam"/>
</dbReference>
<evidence type="ECO:0000259" key="6">
    <source>
        <dbReference type="Pfam" id="PF02016"/>
    </source>
</evidence>
<evidence type="ECO:0000259" key="7">
    <source>
        <dbReference type="Pfam" id="PF17676"/>
    </source>
</evidence>
<dbReference type="AlphaFoldDB" id="A0A381NHT1"/>
<evidence type="ECO:0008006" key="9">
    <source>
        <dbReference type="Google" id="ProtNLM"/>
    </source>
</evidence>
<dbReference type="PANTHER" id="PTHR30237:SF2">
    <property type="entry name" value="MUREIN TETRAPEPTIDE CARBOXYPEPTIDASE"/>
    <property type="match status" value="1"/>
</dbReference>
<dbReference type="Gene3D" id="3.40.50.10740">
    <property type="entry name" value="Class I glutamine amidotransferase-like"/>
    <property type="match status" value="1"/>
</dbReference>
<dbReference type="InterPro" id="IPR027461">
    <property type="entry name" value="Carboxypeptidase_A_C_sf"/>
</dbReference>
<evidence type="ECO:0000256" key="1">
    <source>
        <dbReference type="ARBA" id="ARBA00010233"/>
    </source>
</evidence>
<sequence>MLKPKALSPGDRLAIVAPASGFDRSEFELGLAELRVLGFDPVYDESIFDRRVYVAGEASERAEAFRKAWLDPDIAGLVGARGGYGSVQLLPWLTPNELQRRPKVFLGYSDLTSLLVHLTTGCGVVGFHGPTVVGRLSRGEGAYDRESLKRVTMVAEPFGELSPDSLEILNPGEAVGTLLGGTLTQLVASLGTPYAFAPQKPFLLFIDEIGERPYRLDRMLTQLRLSGLLSAASGVIWGELPSCDEPAGEPTARATVADLLSDFKGPVVFGFPSGHTRGSAITLPFGVRARLSTESRPRLVIEEAAVS</sequence>
<accession>A0A381NHT1</accession>
<evidence type="ECO:0000256" key="3">
    <source>
        <dbReference type="ARBA" id="ARBA00022670"/>
    </source>
</evidence>
<feature type="domain" description="LD-carboxypeptidase N-terminal" evidence="6">
    <location>
        <begin position="14"/>
        <end position="129"/>
    </location>
</feature>
<comment type="similarity">
    <text evidence="1">Belongs to the peptidase S66 family.</text>
</comment>
<proteinExistence type="inferred from homology"/>
<dbReference type="Gene3D" id="3.50.30.60">
    <property type="entry name" value="LD-carboxypeptidase A C-terminal domain-like"/>
    <property type="match status" value="1"/>
</dbReference>
<keyword evidence="3" id="KW-0645">Protease</keyword>
<dbReference type="SUPFAM" id="SSF52317">
    <property type="entry name" value="Class I glutamine amidotransferase-like"/>
    <property type="match status" value="1"/>
</dbReference>
<feature type="domain" description="LD-carboxypeptidase C-terminal" evidence="7">
    <location>
        <begin position="176"/>
        <end position="291"/>
    </location>
</feature>
<evidence type="ECO:0000313" key="8">
    <source>
        <dbReference type="EMBL" id="SUZ54115.1"/>
    </source>
</evidence>
<keyword evidence="4" id="KW-0378">Hydrolase</keyword>
<dbReference type="CDD" id="cd07025">
    <property type="entry name" value="Peptidase_S66"/>
    <property type="match status" value="1"/>
</dbReference>
<name>A0A381NHT1_9ZZZZ</name>
<dbReference type="Pfam" id="PF17676">
    <property type="entry name" value="Peptidase_S66C"/>
    <property type="match status" value="1"/>
</dbReference>
<dbReference type="EMBL" id="UINC01000368">
    <property type="protein sequence ID" value="SUZ54115.1"/>
    <property type="molecule type" value="Genomic_DNA"/>
</dbReference>
<keyword evidence="5" id="KW-0720">Serine protease</keyword>
<dbReference type="GO" id="GO:0006508">
    <property type="term" value="P:proteolysis"/>
    <property type="evidence" value="ECO:0007669"/>
    <property type="project" value="UniProtKB-KW"/>
</dbReference>
<dbReference type="InterPro" id="IPR040449">
    <property type="entry name" value="Peptidase_S66_N"/>
</dbReference>
<dbReference type="GO" id="GO:0008236">
    <property type="term" value="F:serine-type peptidase activity"/>
    <property type="evidence" value="ECO:0007669"/>
    <property type="project" value="UniProtKB-KW"/>
</dbReference>
<dbReference type="GO" id="GO:0004180">
    <property type="term" value="F:carboxypeptidase activity"/>
    <property type="evidence" value="ECO:0007669"/>
    <property type="project" value="UniProtKB-KW"/>
</dbReference>
<dbReference type="PIRSF" id="PIRSF028757">
    <property type="entry name" value="LD-carboxypeptidase"/>
    <property type="match status" value="1"/>
</dbReference>
<reference evidence="8" key="1">
    <citation type="submission" date="2018-05" db="EMBL/GenBank/DDBJ databases">
        <authorList>
            <person name="Lanie J.A."/>
            <person name="Ng W.-L."/>
            <person name="Kazmierczak K.M."/>
            <person name="Andrzejewski T.M."/>
            <person name="Davidsen T.M."/>
            <person name="Wayne K.J."/>
            <person name="Tettelin H."/>
            <person name="Glass J.I."/>
            <person name="Rusch D."/>
            <person name="Podicherti R."/>
            <person name="Tsui H.-C.T."/>
            <person name="Winkler M.E."/>
        </authorList>
    </citation>
    <scope>NUCLEOTIDE SEQUENCE</scope>
</reference>
<evidence type="ECO:0000256" key="4">
    <source>
        <dbReference type="ARBA" id="ARBA00022801"/>
    </source>
</evidence>
<keyword evidence="2" id="KW-0121">Carboxypeptidase</keyword>
<dbReference type="Pfam" id="PF02016">
    <property type="entry name" value="Peptidase_S66"/>
    <property type="match status" value="1"/>
</dbReference>
<dbReference type="InterPro" id="IPR040921">
    <property type="entry name" value="Peptidase_S66C"/>
</dbReference>
<gene>
    <name evidence="8" type="ORF">METZ01_LOCUS6969</name>
</gene>
<dbReference type="InterPro" id="IPR027478">
    <property type="entry name" value="LdcA_N"/>
</dbReference>
<dbReference type="InterPro" id="IPR029062">
    <property type="entry name" value="Class_I_gatase-like"/>
</dbReference>
<protein>
    <recommendedName>
        <fullName evidence="9">LD-carboxypeptidase N-terminal domain-containing protein</fullName>
    </recommendedName>
</protein>